<dbReference type="GO" id="GO:0030488">
    <property type="term" value="P:tRNA methylation"/>
    <property type="evidence" value="ECO:0007669"/>
    <property type="project" value="TreeGrafter"/>
</dbReference>
<protein>
    <recommendedName>
        <fullName evidence="4">Methyltransferase type 11 domain-containing protein</fullName>
    </recommendedName>
</protein>
<dbReference type="SUPFAM" id="SSF53335">
    <property type="entry name" value="S-adenosyl-L-methionine-dependent methyltransferases"/>
    <property type="match status" value="1"/>
</dbReference>
<keyword evidence="2" id="KW-0808">Transferase</keyword>
<dbReference type="PANTHER" id="PTHR13069">
    <property type="entry name" value="ALKYLATED DNA REPAIR PROTEIN ALKB HOMOLOG 8"/>
    <property type="match status" value="1"/>
</dbReference>
<evidence type="ECO:0000256" key="2">
    <source>
        <dbReference type="ARBA" id="ARBA00022679"/>
    </source>
</evidence>
<dbReference type="Gene3D" id="3.40.50.150">
    <property type="entry name" value="Vaccinia Virus protein VP39"/>
    <property type="match status" value="1"/>
</dbReference>
<evidence type="ECO:0000256" key="3">
    <source>
        <dbReference type="SAM" id="MobiDB-lite"/>
    </source>
</evidence>
<dbReference type="GO" id="GO:0005737">
    <property type="term" value="C:cytoplasm"/>
    <property type="evidence" value="ECO:0007669"/>
    <property type="project" value="TreeGrafter"/>
</dbReference>
<dbReference type="Pfam" id="PF08241">
    <property type="entry name" value="Methyltransf_11"/>
    <property type="match status" value="1"/>
</dbReference>
<evidence type="ECO:0000313" key="5">
    <source>
        <dbReference type="EMBL" id="KAG8156084.1"/>
    </source>
</evidence>
<reference evidence="5 6" key="1">
    <citation type="journal article" date="2022" name="Nat. Ecol. Evol.">
        <title>A masculinizing supergene underlies an exaggerated male reproductive morph in a spider.</title>
        <authorList>
            <person name="Hendrickx F."/>
            <person name="De Corte Z."/>
            <person name="Sonet G."/>
            <person name="Van Belleghem S.M."/>
            <person name="Kostlbacher S."/>
            <person name="Vangestel C."/>
        </authorList>
    </citation>
    <scope>NUCLEOTIDE SEQUENCE [LARGE SCALE GENOMIC DNA]</scope>
    <source>
        <strain evidence="5">W744_W776</strain>
    </source>
</reference>
<dbReference type="Proteomes" id="UP000827092">
    <property type="component" value="Unassembled WGS sequence"/>
</dbReference>
<dbReference type="GO" id="GO:0008757">
    <property type="term" value="F:S-adenosylmethionine-dependent methyltransferase activity"/>
    <property type="evidence" value="ECO:0007669"/>
    <property type="project" value="InterPro"/>
</dbReference>
<dbReference type="FunFam" id="3.40.50.150:FF:000195">
    <property type="entry name" value="Methyltransferase domain containing protein"/>
    <property type="match status" value="1"/>
</dbReference>
<gene>
    <name evidence="5" type="ORF">JTE90_021104</name>
</gene>
<evidence type="ECO:0000259" key="4">
    <source>
        <dbReference type="Pfam" id="PF08241"/>
    </source>
</evidence>
<dbReference type="InterPro" id="IPR013216">
    <property type="entry name" value="Methyltransf_11"/>
</dbReference>
<feature type="domain" description="Methyltransferase type 11" evidence="4">
    <location>
        <begin position="64"/>
        <end position="152"/>
    </location>
</feature>
<dbReference type="GO" id="GO:0005634">
    <property type="term" value="C:nucleus"/>
    <property type="evidence" value="ECO:0007669"/>
    <property type="project" value="TreeGrafter"/>
</dbReference>
<dbReference type="PANTHER" id="PTHR13069:SF37">
    <property type="entry name" value="FIRE DANCER"/>
    <property type="match status" value="1"/>
</dbReference>
<comment type="caution">
    <text evidence="5">The sequence shown here is derived from an EMBL/GenBank/DDBJ whole genome shotgun (WGS) entry which is preliminary data.</text>
</comment>
<accession>A0AAV6TDR9</accession>
<evidence type="ECO:0000256" key="1">
    <source>
        <dbReference type="ARBA" id="ARBA00022603"/>
    </source>
</evidence>
<dbReference type="GO" id="GO:0000049">
    <property type="term" value="F:tRNA binding"/>
    <property type="evidence" value="ECO:0007669"/>
    <property type="project" value="TreeGrafter"/>
</dbReference>
<proteinExistence type="predicted"/>
<dbReference type="InterPro" id="IPR051422">
    <property type="entry name" value="AlkB_tRNA_MeTrf/Diox"/>
</dbReference>
<dbReference type="CDD" id="cd02440">
    <property type="entry name" value="AdoMet_MTases"/>
    <property type="match status" value="1"/>
</dbReference>
<sequence>MGDHPQQDDERQARSLALEKAYVHDVYDHFSGGGAPPVDAPRYRPWPRVRHFLMELEPGSLVADVGCGSGKYLDINPDLMKIGCDRCAPLVVQARSKGEVLRCDNLRLPFRDDTFDAVLSVAVVHHFATTDRRVAAIREITRVLRIGGKVLITVWAMEQRHRKFDSQDVLVPWHQPVKSSSEAEREVTSTTRDDDILVYHAYSHVSDHEKGQQQQGQSIRRGKKYRNGRGRYTVKNFVLGFTMILVPSSCNG</sequence>
<dbReference type="GO" id="GO:0002098">
    <property type="term" value="P:tRNA wobble uridine modification"/>
    <property type="evidence" value="ECO:0007669"/>
    <property type="project" value="TreeGrafter"/>
</dbReference>
<dbReference type="AlphaFoldDB" id="A0AAV6TDR9"/>
<dbReference type="InterPro" id="IPR029063">
    <property type="entry name" value="SAM-dependent_MTases_sf"/>
</dbReference>
<name>A0AAV6TDR9_9ARAC</name>
<keyword evidence="1" id="KW-0489">Methyltransferase</keyword>
<dbReference type="EMBL" id="JAFNEN010006335">
    <property type="protein sequence ID" value="KAG8156084.1"/>
    <property type="molecule type" value="Genomic_DNA"/>
</dbReference>
<keyword evidence="6" id="KW-1185">Reference proteome</keyword>
<dbReference type="GO" id="GO:0106335">
    <property type="term" value="F:tRNA (5-carboxymethyluridine(34)-5-O)-methyltransferase activity"/>
    <property type="evidence" value="ECO:0007669"/>
    <property type="project" value="TreeGrafter"/>
</dbReference>
<evidence type="ECO:0000313" key="6">
    <source>
        <dbReference type="Proteomes" id="UP000827092"/>
    </source>
</evidence>
<feature type="region of interest" description="Disordered" evidence="3">
    <location>
        <begin position="205"/>
        <end position="225"/>
    </location>
</feature>
<organism evidence="5 6">
    <name type="scientific">Oedothorax gibbosus</name>
    <dbReference type="NCBI Taxonomy" id="931172"/>
    <lineage>
        <taxon>Eukaryota</taxon>
        <taxon>Metazoa</taxon>
        <taxon>Ecdysozoa</taxon>
        <taxon>Arthropoda</taxon>
        <taxon>Chelicerata</taxon>
        <taxon>Arachnida</taxon>
        <taxon>Araneae</taxon>
        <taxon>Araneomorphae</taxon>
        <taxon>Entelegynae</taxon>
        <taxon>Araneoidea</taxon>
        <taxon>Linyphiidae</taxon>
        <taxon>Erigoninae</taxon>
        <taxon>Oedothorax</taxon>
    </lineage>
</organism>